<dbReference type="PANTHER" id="PTHR21193">
    <property type="entry name" value="OXIDOREDUCTASE-LIKE DOMAIN-CONTAINING PROTEIN 1"/>
    <property type="match status" value="1"/>
</dbReference>
<dbReference type="InterPro" id="IPR039251">
    <property type="entry name" value="OXLD1"/>
</dbReference>
<dbReference type="PhylomeDB" id="B3RML1"/>
<evidence type="ECO:0000313" key="3">
    <source>
        <dbReference type="Proteomes" id="UP000009022"/>
    </source>
</evidence>
<reference evidence="2 3" key="1">
    <citation type="journal article" date="2008" name="Nature">
        <title>The Trichoplax genome and the nature of placozoans.</title>
        <authorList>
            <person name="Srivastava M."/>
            <person name="Begovic E."/>
            <person name="Chapman J."/>
            <person name="Putnam N.H."/>
            <person name="Hellsten U."/>
            <person name="Kawashima T."/>
            <person name="Kuo A."/>
            <person name="Mitros T."/>
            <person name="Salamov A."/>
            <person name="Carpenter M.L."/>
            <person name="Signorovitch A.Y."/>
            <person name="Moreno M.A."/>
            <person name="Kamm K."/>
            <person name="Grimwood J."/>
            <person name="Schmutz J."/>
            <person name="Shapiro H."/>
            <person name="Grigoriev I.V."/>
            <person name="Buss L.W."/>
            <person name="Schierwater B."/>
            <person name="Dellaporta S.L."/>
            <person name="Rokhsar D.S."/>
        </authorList>
    </citation>
    <scope>NUCLEOTIDE SEQUENCE [LARGE SCALE GENOMIC DNA]</scope>
    <source>
        <strain evidence="2 3">Grell-BS-1999</strain>
    </source>
</reference>
<gene>
    <name evidence="2" type="ORF">TRIADDRAFT_53986</name>
</gene>
<dbReference type="Proteomes" id="UP000009022">
    <property type="component" value="Unassembled WGS sequence"/>
</dbReference>
<dbReference type="HOGENOM" id="CLU_2052604_0_0_1"/>
<dbReference type="RefSeq" id="XP_002110215.1">
    <property type="nucleotide sequence ID" value="XM_002110179.1"/>
</dbReference>
<protein>
    <recommendedName>
        <fullName evidence="1">Oxidoreductase-like domain-containing protein</fullName>
    </recommendedName>
</protein>
<dbReference type="Pfam" id="PF09791">
    <property type="entry name" value="Oxidored-like"/>
    <property type="match status" value="1"/>
</dbReference>
<dbReference type="InterPro" id="IPR019180">
    <property type="entry name" value="Oxidoreductase-like_N"/>
</dbReference>
<sequence>MANATAFVLSMGKLACRYAYVSKGSGNQVATFSGINYLLHFRYRSIAYTTVLKDSAPIDKKLPPELPVTCCMSGCANCVWLKYCEELVEYYKGDKSHAKQALEKIDDPSIKALIKLELGI</sequence>
<organism evidence="2 3">
    <name type="scientific">Trichoplax adhaerens</name>
    <name type="common">Trichoplax reptans</name>
    <dbReference type="NCBI Taxonomy" id="10228"/>
    <lineage>
        <taxon>Eukaryota</taxon>
        <taxon>Metazoa</taxon>
        <taxon>Placozoa</taxon>
        <taxon>Uniplacotomia</taxon>
        <taxon>Trichoplacea</taxon>
        <taxon>Trichoplacidae</taxon>
        <taxon>Trichoplax</taxon>
    </lineage>
</organism>
<dbReference type="InParanoid" id="B3RML1"/>
<name>B3RML1_TRIAD</name>
<dbReference type="AlphaFoldDB" id="B3RML1"/>
<dbReference type="KEGG" id="tad:TRIADDRAFT_53986"/>
<accession>B3RML1</accession>
<feature type="domain" description="Oxidoreductase-like" evidence="1">
    <location>
        <begin position="63"/>
        <end position="95"/>
    </location>
</feature>
<dbReference type="GeneID" id="6751430"/>
<dbReference type="EMBL" id="DS985242">
    <property type="protein sequence ID" value="EDV28381.1"/>
    <property type="molecule type" value="Genomic_DNA"/>
</dbReference>
<dbReference type="PANTHER" id="PTHR21193:SF3">
    <property type="entry name" value="OXIDOREDUCTASE-LIKE DOMAIN-CONTAINING PROTEIN 1"/>
    <property type="match status" value="1"/>
</dbReference>
<dbReference type="OrthoDB" id="10064411at2759"/>
<dbReference type="CTD" id="6751430"/>
<proteinExistence type="predicted"/>
<evidence type="ECO:0000259" key="1">
    <source>
        <dbReference type="Pfam" id="PF09791"/>
    </source>
</evidence>
<evidence type="ECO:0000313" key="2">
    <source>
        <dbReference type="EMBL" id="EDV28381.1"/>
    </source>
</evidence>
<keyword evidence="3" id="KW-1185">Reference proteome</keyword>